<gene>
    <name evidence="1" type="ORF">APZ42_012758</name>
</gene>
<dbReference type="EMBL" id="LRGB01000166">
    <property type="protein sequence ID" value="KZS20530.1"/>
    <property type="molecule type" value="Genomic_DNA"/>
</dbReference>
<accession>A0A162RI65</accession>
<sequence length="51" mass="5638">MLDELLVSKLSAHLESVPLTSVMCKAFCIPITIPKNGSFFTCPLVNHCLFQ</sequence>
<comment type="caution">
    <text evidence="1">The sequence shown here is derived from an EMBL/GenBank/DDBJ whole genome shotgun (WGS) entry which is preliminary data.</text>
</comment>
<protein>
    <submittedName>
        <fullName evidence="1">Uncharacterized protein</fullName>
    </submittedName>
</protein>
<proteinExistence type="predicted"/>
<keyword evidence="2" id="KW-1185">Reference proteome</keyword>
<evidence type="ECO:0000313" key="2">
    <source>
        <dbReference type="Proteomes" id="UP000076858"/>
    </source>
</evidence>
<reference evidence="1 2" key="1">
    <citation type="submission" date="2016-03" db="EMBL/GenBank/DDBJ databases">
        <title>EvidentialGene: Evidence-directed Construction of Genes on Genomes.</title>
        <authorList>
            <person name="Gilbert D.G."/>
            <person name="Choi J.-H."/>
            <person name="Mockaitis K."/>
            <person name="Colbourne J."/>
            <person name="Pfrender M."/>
        </authorList>
    </citation>
    <scope>NUCLEOTIDE SEQUENCE [LARGE SCALE GENOMIC DNA]</scope>
    <source>
        <strain evidence="1 2">Xinb3</strain>
        <tissue evidence="1">Complete organism</tissue>
    </source>
</reference>
<evidence type="ECO:0000313" key="1">
    <source>
        <dbReference type="EMBL" id="KZS20530.1"/>
    </source>
</evidence>
<dbReference type="Proteomes" id="UP000076858">
    <property type="component" value="Unassembled WGS sequence"/>
</dbReference>
<organism evidence="1 2">
    <name type="scientific">Daphnia magna</name>
    <dbReference type="NCBI Taxonomy" id="35525"/>
    <lineage>
        <taxon>Eukaryota</taxon>
        <taxon>Metazoa</taxon>
        <taxon>Ecdysozoa</taxon>
        <taxon>Arthropoda</taxon>
        <taxon>Crustacea</taxon>
        <taxon>Branchiopoda</taxon>
        <taxon>Diplostraca</taxon>
        <taxon>Cladocera</taxon>
        <taxon>Anomopoda</taxon>
        <taxon>Daphniidae</taxon>
        <taxon>Daphnia</taxon>
    </lineage>
</organism>
<dbReference type="AlphaFoldDB" id="A0A162RI65"/>
<name>A0A162RI65_9CRUS</name>